<feature type="domain" description="FAD-dependent oxidoreductase 2 FAD-binding" evidence="5">
    <location>
        <begin position="5"/>
        <end position="457"/>
    </location>
</feature>
<evidence type="ECO:0000256" key="4">
    <source>
        <dbReference type="ARBA" id="ARBA00023002"/>
    </source>
</evidence>
<dbReference type="STRING" id="1423759.FC92_GL001293"/>
<dbReference type="Pfam" id="PF00890">
    <property type="entry name" value="FAD_binding_2"/>
    <property type="match status" value="1"/>
</dbReference>
<sequence>MYKTDVVVVGAGAAGIGAALTLVDAGQKVILLEKGNKFGGAGMFGAQGLFAVESRLQKEAGVSYSVKDAYHDLVDYAHYRVDLKTVKKIVEYSASTIDWLQKHGLKTELVNNTQEVHQKNLQTYHQYIDKFTGFSHLIEHLEKEHGILLTETSGEKILLDTDGQVSGVQVLHQGKTEEILCKAVIIADGGFIGDQQLVKEYLEINYENLYSMGERKATGDGLKMLENIGADTKQPHLFENHAASVISKDNLKWHNNSIFSLTNIPLLWINSRGQRFVNEDICYDFALWGNVTYKAGGFYYYLLDEKLVSFLTKNSLDWTDSFERTFKTLAHEPMTYKIGPFNNLKADLNEAIEQKTGWIGNSIADLAEKINVSSTVLENTIKSYNNLVKAGKDSEFYKADQFMKFSLKKEPFYAIKACSTTLGTLGGVQVDDNFNVLDKNGEVMQSVFAVGNTAATNMFADSYPTIEGLSCAFAWNSGRIAGETAVNLVHKN</sequence>
<name>A0A0R1MBT0_9LACO</name>
<dbReference type="Proteomes" id="UP000051448">
    <property type="component" value="Unassembled WGS sequence"/>
</dbReference>
<comment type="cofactor">
    <cofactor evidence="1">
        <name>FAD</name>
        <dbReference type="ChEBI" id="CHEBI:57692"/>
    </cofactor>
</comment>
<dbReference type="RefSeq" id="WP_057870104.1">
    <property type="nucleotide sequence ID" value="NZ_AZDX01000038.1"/>
</dbReference>
<dbReference type="InterPro" id="IPR050315">
    <property type="entry name" value="FAD-oxidoreductase_2"/>
</dbReference>
<dbReference type="OrthoDB" id="9806724at2"/>
<evidence type="ECO:0000259" key="5">
    <source>
        <dbReference type="Pfam" id="PF00890"/>
    </source>
</evidence>
<keyword evidence="3" id="KW-0274">FAD</keyword>
<dbReference type="InterPro" id="IPR027477">
    <property type="entry name" value="Succ_DH/fumarate_Rdtase_cat_sf"/>
</dbReference>
<dbReference type="PATRIC" id="fig|1423759.3.peg.1362"/>
<dbReference type="InterPro" id="IPR036188">
    <property type="entry name" value="FAD/NAD-bd_sf"/>
</dbReference>
<organism evidence="6 7">
    <name type="scientific">Liquorilactobacillus hordei DSM 19519</name>
    <dbReference type="NCBI Taxonomy" id="1423759"/>
    <lineage>
        <taxon>Bacteria</taxon>
        <taxon>Bacillati</taxon>
        <taxon>Bacillota</taxon>
        <taxon>Bacilli</taxon>
        <taxon>Lactobacillales</taxon>
        <taxon>Lactobacillaceae</taxon>
        <taxon>Liquorilactobacillus</taxon>
    </lineage>
</organism>
<comment type="caution">
    <text evidence="6">The sequence shown here is derived from an EMBL/GenBank/DDBJ whole genome shotgun (WGS) entry which is preliminary data.</text>
</comment>
<evidence type="ECO:0000256" key="1">
    <source>
        <dbReference type="ARBA" id="ARBA00001974"/>
    </source>
</evidence>
<dbReference type="GeneID" id="98311016"/>
<reference evidence="6 7" key="1">
    <citation type="journal article" date="2015" name="Genome Announc.">
        <title>Expanding the biotechnology potential of lactobacilli through comparative genomics of 213 strains and associated genera.</title>
        <authorList>
            <person name="Sun Z."/>
            <person name="Harris H.M."/>
            <person name="McCann A."/>
            <person name="Guo C."/>
            <person name="Argimon S."/>
            <person name="Zhang W."/>
            <person name="Yang X."/>
            <person name="Jeffery I.B."/>
            <person name="Cooney J.C."/>
            <person name="Kagawa T.F."/>
            <person name="Liu W."/>
            <person name="Song Y."/>
            <person name="Salvetti E."/>
            <person name="Wrobel A."/>
            <person name="Rasinkangas P."/>
            <person name="Parkhill J."/>
            <person name="Rea M.C."/>
            <person name="O'Sullivan O."/>
            <person name="Ritari J."/>
            <person name="Douillard F.P."/>
            <person name="Paul Ross R."/>
            <person name="Yang R."/>
            <person name="Briner A.E."/>
            <person name="Felis G.E."/>
            <person name="de Vos W.M."/>
            <person name="Barrangou R."/>
            <person name="Klaenhammer T.R."/>
            <person name="Caufield P.W."/>
            <person name="Cui Y."/>
            <person name="Zhang H."/>
            <person name="O'Toole P.W."/>
        </authorList>
    </citation>
    <scope>NUCLEOTIDE SEQUENCE [LARGE SCALE GENOMIC DNA]</scope>
    <source>
        <strain evidence="6 7">DSM 19519</strain>
    </source>
</reference>
<proteinExistence type="predicted"/>
<dbReference type="PANTHER" id="PTHR43400">
    <property type="entry name" value="FUMARATE REDUCTASE"/>
    <property type="match status" value="1"/>
</dbReference>
<evidence type="ECO:0000256" key="3">
    <source>
        <dbReference type="ARBA" id="ARBA00022827"/>
    </source>
</evidence>
<dbReference type="InterPro" id="IPR003953">
    <property type="entry name" value="FAD-dep_OxRdtase_2_FAD-bd"/>
</dbReference>
<dbReference type="AlphaFoldDB" id="A0A0R1MBT0"/>
<dbReference type="EMBL" id="AZDX01000038">
    <property type="protein sequence ID" value="KRL05550.1"/>
    <property type="molecule type" value="Genomic_DNA"/>
</dbReference>
<dbReference type="SUPFAM" id="SSF56425">
    <property type="entry name" value="Succinate dehydrogenase/fumarate reductase flavoprotein, catalytic domain"/>
    <property type="match status" value="1"/>
</dbReference>
<gene>
    <name evidence="6" type="ORF">FC92_GL001293</name>
</gene>
<accession>A0A0R1MBT0</accession>
<keyword evidence="7" id="KW-1185">Reference proteome</keyword>
<dbReference type="GO" id="GO:0033765">
    <property type="term" value="F:steroid dehydrogenase activity, acting on the CH-CH group of donors"/>
    <property type="evidence" value="ECO:0007669"/>
    <property type="project" value="UniProtKB-ARBA"/>
</dbReference>
<keyword evidence="2" id="KW-0285">Flavoprotein</keyword>
<dbReference type="Gene3D" id="3.90.700.10">
    <property type="entry name" value="Succinate dehydrogenase/fumarate reductase flavoprotein, catalytic domain"/>
    <property type="match status" value="1"/>
</dbReference>
<protein>
    <submittedName>
        <fullName evidence="6">Fumarate reductase (Flavoprotein)</fullName>
    </submittedName>
</protein>
<dbReference type="GO" id="GO:0008202">
    <property type="term" value="P:steroid metabolic process"/>
    <property type="evidence" value="ECO:0007669"/>
    <property type="project" value="UniProtKB-ARBA"/>
</dbReference>
<keyword evidence="4" id="KW-0560">Oxidoreductase</keyword>
<dbReference type="Gene3D" id="3.50.50.60">
    <property type="entry name" value="FAD/NAD(P)-binding domain"/>
    <property type="match status" value="1"/>
</dbReference>
<dbReference type="PANTHER" id="PTHR43400:SF10">
    <property type="entry name" value="3-OXOSTEROID 1-DEHYDROGENASE"/>
    <property type="match status" value="1"/>
</dbReference>
<evidence type="ECO:0000313" key="7">
    <source>
        <dbReference type="Proteomes" id="UP000051448"/>
    </source>
</evidence>
<dbReference type="SUPFAM" id="SSF51905">
    <property type="entry name" value="FAD/NAD(P)-binding domain"/>
    <property type="match status" value="1"/>
</dbReference>
<evidence type="ECO:0000256" key="2">
    <source>
        <dbReference type="ARBA" id="ARBA00022630"/>
    </source>
</evidence>
<evidence type="ECO:0000313" key="6">
    <source>
        <dbReference type="EMBL" id="KRL05550.1"/>
    </source>
</evidence>